<evidence type="ECO:0000313" key="2">
    <source>
        <dbReference type="Proteomes" id="UP000095280"/>
    </source>
</evidence>
<feature type="compositionally biased region" description="Low complexity" evidence="1">
    <location>
        <begin position="131"/>
        <end position="144"/>
    </location>
</feature>
<feature type="compositionally biased region" description="Basic and acidic residues" evidence="1">
    <location>
        <begin position="62"/>
        <end position="72"/>
    </location>
</feature>
<feature type="region of interest" description="Disordered" evidence="1">
    <location>
        <begin position="1"/>
        <end position="24"/>
    </location>
</feature>
<dbReference type="WBParaSite" id="maker-uti_cns_0047765-snap-gene-0.4-mRNA-1">
    <property type="protein sequence ID" value="maker-uti_cns_0047765-snap-gene-0.4-mRNA-1"/>
    <property type="gene ID" value="maker-uti_cns_0047765-snap-gene-0.4"/>
</dbReference>
<name>A0A1I8JH08_9PLAT</name>
<feature type="compositionally biased region" description="Basic and acidic residues" evidence="1">
    <location>
        <begin position="79"/>
        <end position="96"/>
    </location>
</feature>
<dbReference type="WBParaSite" id="maker-uti_cns_0047780-snap-gene-0.5-mRNA-1">
    <property type="protein sequence ID" value="maker-uti_cns_0047780-snap-gene-0.5-mRNA-1"/>
    <property type="gene ID" value="maker-uti_cns_0047780-snap-gene-0.5"/>
</dbReference>
<evidence type="ECO:0000313" key="4">
    <source>
        <dbReference type="WBParaSite" id="maker-uti_cns_0047765-snap-gene-0.4-mRNA-1"/>
    </source>
</evidence>
<accession>A0A1I8JH08</accession>
<protein>
    <submittedName>
        <fullName evidence="3 4">DUF4200 domain-containing protein</fullName>
    </submittedName>
</protein>
<dbReference type="AlphaFoldDB" id="A0A1I8JH08"/>
<reference evidence="3 4" key="1">
    <citation type="submission" date="2016-11" db="UniProtKB">
        <authorList>
            <consortium name="WormBaseParasite"/>
        </authorList>
    </citation>
    <scope>IDENTIFICATION</scope>
</reference>
<proteinExistence type="predicted"/>
<organism evidence="2 3">
    <name type="scientific">Macrostomum lignano</name>
    <dbReference type="NCBI Taxonomy" id="282301"/>
    <lineage>
        <taxon>Eukaryota</taxon>
        <taxon>Metazoa</taxon>
        <taxon>Spiralia</taxon>
        <taxon>Lophotrochozoa</taxon>
        <taxon>Platyhelminthes</taxon>
        <taxon>Rhabditophora</taxon>
        <taxon>Macrostomorpha</taxon>
        <taxon>Macrostomida</taxon>
        <taxon>Macrostomidae</taxon>
        <taxon>Macrostomum</taxon>
    </lineage>
</organism>
<dbReference type="Proteomes" id="UP000095280">
    <property type="component" value="Unplaced"/>
</dbReference>
<sequence length="201" mass="22327">AGEERAAELRQQVERQRGLRKRAEARAAEAEARAAAATGGCEAERRARALAEAELQAARERLADAERQRRQQAEQLADLMKRERSAEAERLQRLRAESAAATSADLDETGIDGHGSSGLLDYIATHDRQLRAQQQQLHQPPDRQTPAESAFQAEQDFNRYLEDQLKALKRGSLASLQRHSEDLRLESLRHPQPPASPAAAV</sequence>
<dbReference type="WBParaSite" id="maker-uti_cns_0047764-snap-gene-0.6-mRNA-1">
    <property type="protein sequence ID" value="maker-uti_cns_0047764-snap-gene-0.6-mRNA-1"/>
    <property type="gene ID" value="maker-uti_cns_0047764-snap-gene-0.6"/>
</dbReference>
<evidence type="ECO:0000256" key="1">
    <source>
        <dbReference type="SAM" id="MobiDB-lite"/>
    </source>
</evidence>
<dbReference type="WBParaSite" id="maker-uti_cns_0047781-snap-gene-0.3-mRNA-1">
    <property type="protein sequence ID" value="maker-uti_cns_0047781-snap-gene-0.3-mRNA-1"/>
    <property type="gene ID" value="maker-uti_cns_0047781-snap-gene-0.3"/>
</dbReference>
<keyword evidence="2" id="KW-1185">Reference proteome</keyword>
<feature type="region of interest" description="Disordered" evidence="1">
    <location>
        <begin position="62"/>
        <end position="156"/>
    </location>
</feature>
<evidence type="ECO:0000313" key="3">
    <source>
        <dbReference type="WBParaSite" id="maker-uti_cns_0047764-snap-gene-0.6-mRNA-1"/>
    </source>
</evidence>